<keyword evidence="12" id="KW-1185">Reference proteome</keyword>
<evidence type="ECO:0000313" key="10">
    <source>
        <dbReference type="EMBL" id="EPZ31561.1"/>
    </source>
</evidence>
<dbReference type="GO" id="GO:0016020">
    <property type="term" value="C:membrane"/>
    <property type="evidence" value="ECO:0007669"/>
    <property type="project" value="UniProtKB-SubCell"/>
</dbReference>
<proteinExistence type="predicted"/>
<dbReference type="Proteomes" id="UP000281549">
    <property type="component" value="Unassembled WGS sequence"/>
</dbReference>
<protein>
    <recommendedName>
        <fullName evidence="9">Glycosyltransferase 61 catalytic domain-containing protein</fullName>
    </recommendedName>
</protein>
<accession>A0A075AS64</accession>
<reference evidence="11" key="3">
    <citation type="submission" date="2018-08" db="EMBL/GenBank/DDBJ databases">
        <title>Leveraging single-cell genomics to expand the Fungal Tree of Life.</title>
        <authorList>
            <consortium name="DOE Joint Genome Institute"/>
            <person name="Ahrendt S.R."/>
            <person name="Quandt C.A."/>
            <person name="Ciobanu D."/>
            <person name="Clum A."/>
            <person name="Salamov A."/>
            <person name="Andreopoulos B."/>
            <person name="Cheng J.-F."/>
            <person name="Woyke T."/>
            <person name="Pelin A."/>
            <person name="Henrissat B."/>
            <person name="Reynolds N."/>
            <person name="Benny G.L."/>
            <person name="Smith M.E."/>
            <person name="James T.Y."/>
            <person name="Grigoriev I.V."/>
        </authorList>
    </citation>
    <scope>NUCLEOTIDE SEQUENCE</scope>
    <source>
        <strain evidence="11">CSF55</strain>
    </source>
</reference>
<evidence type="ECO:0000256" key="3">
    <source>
        <dbReference type="ARBA" id="ARBA00022679"/>
    </source>
</evidence>
<keyword evidence="4" id="KW-0812">Transmembrane</keyword>
<comment type="subcellular location">
    <subcellularLocation>
        <location evidence="1">Membrane</location>
        <topology evidence="1">Single-pass membrane protein</topology>
    </subcellularLocation>
</comment>
<dbReference type="HOGENOM" id="CLU_020169_0_0_1"/>
<feature type="region of interest" description="Disordered" evidence="8">
    <location>
        <begin position="540"/>
        <end position="559"/>
    </location>
</feature>
<dbReference type="AlphaFoldDB" id="A0A075AS64"/>
<evidence type="ECO:0000256" key="6">
    <source>
        <dbReference type="ARBA" id="ARBA00023136"/>
    </source>
</evidence>
<keyword evidence="7" id="KW-0325">Glycoprotein</keyword>
<organism evidence="10 12">
    <name type="scientific">Rozella allomycis (strain CSF55)</name>
    <dbReference type="NCBI Taxonomy" id="988480"/>
    <lineage>
        <taxon>Eukaryota</taxon>
        <taxon>Fungi</taxon>
        <taxon>Fungi incertae sedis</taxon>
        <taxon>Cryptomycota</taxon>
        <taxon>Cryptomycota incertae sedis</taxon>
        <taxon>Rozella</taxon>
    </lineage>
</organism>
<evidence type="ECO:0000256" key="4">
    <source>
        <dbReference type="ARBA" id="ARBA00022692"/>
    </source>
</evidence>
<name>A0A075AS64_ROZAC</name>
<dbReference type="InterPro" id="IPR007657">
    <property type="entry name" value="Glycosyltransferase_61"/>
</dbReference>
<dbReference type="STRING" id="988480.A0A075AS64"/>
<keyword evidence="2" id="KW-0328">Glycosyltransferase</keyword>
<evidence type="ECO:0000256" key="8">
    <source>
        <dbReference type="SAM" id="MobiDB-lite"/>
    </source>
</evidence>
<keyword evidence="5" id="KW-1133">Transmembrane helix</keyword>
<dbReference type="Proteomes" id="UP000030755">
    <property type="component" value="Unassembled WGS sequence"/>
</dbReference>
<evidence type="ECO:0000256" key="1">
    <source>
        <dbReference type="ARBA" id="ARBA00004167"/>
    </source>
</evidence>
<dbReference type="EMBL" id="ML005082">
    <property type="protein sequence ID" value="RKP20320.1"/>
    <property type="molecule type" value="Genomic_DNA"/>
</dbReference>
<dbReference type="GO" id="GO:0035269">
    <property type="term" value="P:protein O-linked glycosylation via mannose"/>
    <property type="evidence" value="ECO:0007669"/>
    <property type="project" value="TreeGrafter"/>
</dbReference>
<keyword evidence="3" id="KW-0808">Transferase</keyword>
<evidence type="ECO:0000259" key="9">
    <source>
        <dbReference type="Pfam" id="PF04577"/>
    </source>
</evidence>
<reference evidence="10 12" key="1">
    <citation type="journal article" date="2013" name="Curr. Biol.">
        <title>Shared signatures of parasitism and phylogenomics unite Cryptomycota and microsporidia.</title>
        <authorList>
            <person name="James T.Y."/>
            <person name="Pelin A."/>
            <person name="Bonen L."/>
            <person name="Ahrendt S."/>
            <person name="Sain D."/>
            <person name="Corradi N."/>
            <person name="Stajich J.E."/>
        </authorList>
    </citation>
    <scope>NUCLEOTIDE SEQUENCE [LARGE SCALE GENOMIC DNA]</scope>
    <source>
        <strain evidence="10 12">CSF55</strain>
        <strain evidence="10 12">CSF55</strain>
    </source>
</reference>
<dbReference type="Pfam" id="PF04577">
    <property type="entry name" value="Glyco_transf_61"/>
    <property type="match status" value="1"/>
</dbReference>
<sequence length="559" mass="65446">MFMHNNRDLNEIPKRGTVKRSTSDTVEQIQTDQDKLNMNEYYLLRELLDKQKQEKSDQEIHKRKKIEEFSKKKEFPEVEWKELFDFYSNVWCTGQDRESRICKFNNLCYDPNHEKFIFIKRPQSVEYNVGTSKERSEKGLLDTTSISSHNAFYWDYVQVEAGTYNPGKIRYVEDLTFMFYRFLAVNIMHSLHDDFFNLFHTIREFGDSVFEASESFSRDNNILFLDHLGFSDYSHIFQSLTNKPLLLKNTHLNRQDKQVTCFTNAVVGISKRMSWYHYGFGSPQGPILNKEVDGFELREATKALFNHYNIPYHYYPAVRKSLRGILASRGIQNADETDSTTPSLPRCIVIYSRRGDRLILNEDELSKALEAEYSLPVKFLRMEDNSLEEQINILRTALIAIGMHGSMLIMSVFMPPGSILIELYPYAVPSENYTPYKTMSNIKGIDLVYSAWENKHQENNRPHPERPSHHGGIRHLSKEEQDKILNTITVPLHTCCTNPYWLFRIYQDTIVDIREIISIIDKKLPETLKTMEIHENRLKRDSGKTLPSAIKTRSCTNNT</sequence>
<dbReference type="PANTHER" id="PTHR20961">
    <property type="entry name" value="GLYCOSYLTRANSFERASE"/>
    <property type="match status" value="1"/>
</dbReference>
<feature type="domain" description="Glycosyltransferase 61 catalytic" evidence="9">
    <location>
        <begin position="333"/>
        <end position="420"/>
    </location>
</feature>
<reference evidence="13" key="2">
    <citation type="journal article" date="2018" name="Nat. Microbiol.">
        <title>Leveraging single-cell genomics to expand the fungal tree of life.</title>
        <authorList>
            <person name="Ahrendt S.R."/>
            <person name="Quandt C.A."/>
            <person name="Ciobanu D."/>
            <person name="Clum A."/>
            <person name="Salamov A."/>
            <person name="Andreopoulos B."/>
            <person name="Cheng J.F."/>
            <person name="Woyke T."/>
            <person name="Pelin A."/>
            <person name="Henrissat B."/>
            <person name="Reynolds N.K."/>
            <person name="Benny G.L."/>
            <person name="Smith M.E."/>
            <person name="James T.Y."/>
            <person name="Grigoriev I.V."/>
        </authorList>
    </citation>
    <scope>NUCLEOTIDE SEQUENCE [LARGE SCALE GENOMIC DNA]</scope>
    <source>
        <strain evidence="13">CSF55</strain>
    </source>
</reference>
<dbReference type="EMBL" id="KE561209">
    <property type="protein sequence ID" value="EPZ31561.1"/>
    <property type="molecule type" value="Genomic_DNA"/>
</dbReference>
<dbReference type="InterPro" id="IPR049625">
    <property type="entry name" value="Glyco_transf_61_cat"/>
</dbReference>
<dbReference type="OrthoDB" id="529273at2759"/>
<dbReference type="GO" id="GO:0097363">
    <property type="term" value="F:protein O-acetylglucosaminyltransferase activity"/>
    <property type="evidence" value="ECO:0007669"/>
    <property type="project" value="TreeGrafter"/>
</dbReference>
<gene>
    <name evidence="10" type="ORF">O9G_000037</name>
    <name evidence="11" type="ORF">ROZALSC1DRAFT_28183</name>
</gene>
<evidence type="ECO:0000313" key="12">
    <source>
        <dbReference type="Proteomes" id="UP000030755"/>
    </source>
</evidence>
<dbReference type="GO" id="GO:0005783">
    <property type="term" value="C:endoplasmic reticulum"/>
    <property type="evidence" value="ECO:0007669"/>
    <property type="project" value="TreeGrafter"/>
</dbReference>
<evidence type="ECO:0000256" key="2">
    <source>
        <dbReference type="ARBA" id="ARBA00022676"/>
    </source>
</evidence>
<evidence type="ECO:0000256" key="5">
    <source>
        <dbReference type="ARBA" id="ARBA00022989"/>
    </source>
</evidence>
<dbReference type="PANTHER" id="PTHR20961:SF38">
    <property type="entry name" value="PROTEIN O-LINKED-MANNOSE BETA-1,4-N-ACETYLGLUCOSAMINYLTRANSFERASE 2"/>
    <property type="match status" value="1"/>
</dbReference>
<evidence type="ECO:0000313" key="11">
    <source>
        <dbReference type="EMBL" id="RKP20320.1"/>
    </source>
</evidence>
<evidence type="ECO:0000313" key="13">
    <source>
        <dbReference type="Proteomes" id="UP000281549"/>
    </source>
</evidence>
<evidence type="ECO:0000256" key="7">
    <source>
        <dbReference type="ARBA" id="ARBA00023180"/>
    </source>
</evidence>
<keyword evidence="6" id="KW-0472">Membrane</keyword>